<dbReference type="RefSeq" id="XP_041299928.1">
    <property type="nucleotide sequence ID" value="XM_041440780.1"/>
</dbReference>
<accession>A0A9P7FL63</accession>
<dbReference type="Proteomes" id="UP000823399">
    <property type="component" value="Unassembled WGS sequence"/>
</dbReference>
<proteinExistence type="predicted"/>
<organism evidence="1 2">
    <name type="scientific">Suillus discolor</name>
    <dbReference type="NCBI Taxonomy" id="1912936"/>
    <lineage>
        <taxon>Eukaryota</taxon>
        <taxon>Fungi</taxon>
        <taxon>Dikarya</taxon>
        <taxon>Basidiomycota</taxon>
        <taxon>Agaricomycotina</taxon>
        <taxon>Agaricomycetes</taxon>
        <taxon>Agaricomycetidae</taxon>
        <taxon>Boletales</taxon>
        <taxon>Suillineae</taxon>
        <taxon>Suillaceae</taxon>
        <taxon>Suillus</taxon>
    </lineage>
</organism>
<evidence type="ECO:0000313" key="2">
    <source>
        <dbReference type="Proteomes" id="UP000823399"/>
    </source>
</evidence>
<name>A0A9P7FL63_9AGAM</name>
<reference evidence="1" key="1">
    <citation type="journal article" date="2020" name="New Phytol.">
        <title>Comparative genomics reveals dynamic genome evolution in host specialist ectomycorrhizal fungi.</title>
        <authorList>
            <person name="Lofgren L.A."/>
            <person name="Nguyen N.H."/>
            <person name="Vilgalys R."/>
            <person name="Ruytinx J."/>
            <person name="Liao H.L."/>
            <person name="Branco S."/>
            <person name="Kuo A."/>
            <person name="LaButti K."/>
            <person name="Lipzen A."/>
            <person name="Andreopoulos W."/>
            <person name="Pangilinan J."/>
            <person name="Riley R."/>
            <person name="Hundley H."/>
            <person name="Na H."/>
            <person name="Barry K."/>
            <person name="Grigoriev I.V."/>
            <person name="Stajich J.E."/>
            <person name="Kennedy P.G."/>
        </authorList>
    </citation>
    <scope>NUCLEOTIDE SEQUENCE</scope>
    <source>
        <strain evidence="1">FC423</strain>
    </source>
</reference>
<dbReference type="OrthoDB" id="2632667at2759"/>
<dbReference type="AlphaFoldDB" id="A0A9P7FL63"/>
<protein>
    <submittedName>
        <fullName evidence="1">Uncharacterized protein</fullName>
    </submittedName>
</protein>
<evidence type="ECO:0000313" key="1">
    <source>
        <dbReference type="EMBL" id="KAG2120552.1"/>
    </source>
</evidence>
<dbReference type="GeneID" id="64703039"/>
<keyword evidence="2" id="KW-1185">Reference proteome</keyword>
<sequence length="65" mass="7384">MRHAQAEIELYTVAIANAREFDCSDNICTSSSFNGFIPPPQANELCYYGEDHDTDNEDSFDFEVE</sequence>
<gene>
    <name evidence="1" type="ORF">F5147DRAFT_766467</name>
</gene>
<comment type="caution">
    <text evidence="1">The sequence shown here is derived from an EMBL/GenBank/DDBJ whole genome shotgun (WGS) entry which is preliminary data.</text>
</comment>
<dbReference type="EMBL" id="JABBWM010000001">
    <property type="protein sequence ID" value="KAG2120552.1"/>
    <property type="molecule type" value="Genomic_DNA"/>
</dbReference>